<dbReference type="EMBL" id="JAMKOV010000004">
    <property type="protein sequence ID" value="KAI8040710.1"/>
    <property type="molecule type" value="Genomic_DNA"/>
</dbReference>
<name>A0A9P9YPV9_9MUSC</name>
<protein>
    <submittedName>
        <fullName evidence="1">Uncharacterized protein</fullName>
    </submittedName>
</protein>
<dbReference type="AlphaFoldDB" id="A0A9P9YPV9"/>
<accession>A0A9P9YPV9</accession>
<sequence>MHMVALHPAKTLGLYRFPMAVEGAVDCQWNLSLEGNPLQTATFASQHRKRVSLIGANFVESTIFIPAKSISLFGIRGYNPLQFVQGKGPVPRVLLQIGNTHKAILPDGNSLRFCTVPQQPGQLLA</sequence>
<evidence type="ECO:0000313" key="2">
    <source>
        <dbReference type="Proteomes" id="UP001059596"/>
    </source>
</evidence>
<organism evidence="1 2">
    <name type="scientific">Drosophila gunungcola</name>
    <name type="common">fruit fly</name>
    <dbReference type="NCBI Taxonomy" id="103775"/>
    <lineage>
        <taxon>Eukaryota</taxon>
        <taxon>Metazoa</taxon>
        <taxon>Ecdysozoa</taxon>
        <taxon>Arthropoda</taxon>
        <taxon>Hexapoda</taxon>
        <taxon>Insecta</taxon>
        <taxon>Pterygota</taxon>
        <taxon>Neoptera</taxon>
        <taxon>Endopterygota</taxon>
        <taxon>Diptera</taxon>
        <taxon>Brachycera</taxon>
        <taxon>Muscomorpha</taxon>
        <taxon>Ephydroidea</taxon>
        <taxon>Drosophilidae</taxon>
        <taxon>Drosophila</taxon>
        <taxon>Sophophora</taxon>
    </lineage>
</organism>
<comment type="caution">
    <text evidence="1">The sequence shown here is derived from an EMBL/GenBank/DDBJ whole genome shotgun (WGS) entry which is preliminary data.</text>
</comment>
<dbReference type="Proteomes" id="UP001059596">
    <property type="component" value="Unassembled WGS sequence"/>
</dbReference>
<reference evidence="1" key="1">
    <citation type="journal article" date="2023" name="Genome Biol. Evol.">
        <title>Long-read-based Genome Assembly of Drosophila gunungcola Reveals Fewer Chemosensory Genes in Flower-breeding Species.</title>
        <authorList>
            <person name="Negi A."/>
            <person name="Liao B.Y."/>
            <person name="Yeh S.D."/>
        </authorList>
    </citation>
    <scope>NUCLEOTIDE SEQUENCE</scope>
    <source>
        <strain evidence="1">Sukarami</strain>
    </source>
</reference>
<keyword evidence="2" id="KW-1185">Reference proteome</keyword>
<evidence type="ECO:0000313" key="1">
    <source>
        <dbReference type="EMBL" id="KAI8040710.1"/>
    </source>
</evidence>
<proteinExistence type="predicted"/>
<gene>
    <name evidence="1" type="ORF">M5D96_006653</name>
</gene>